<dbReference type="EMBL" id="HACG01010550">
    <property type="protein sequence ID" value="CEK57415.1"/>
    <property type="molecule type" value="Transcribed_RNA"/>
</dbReference>
<sequence length="67" mass="7781">MECLCHRNVICSCNTEKATNNPDKQNHLRETLFFLYDRNGKENTQATRIRMHVVISIGRNKSSSSRL</sequence>
<accession>A0A0B6YPN1</accession>
<dbReference type="AlphaFoldDB" id="A0A0B6YPN1"/>
<protein>
    <submittedName>
        <fullName evidence="1">Uncharacterized protein</fullName>
    </submittedName>
</protein>
<organism evidence="1">
    <name type="scientific">Arion vulgaris</name>
    <dbReference type="NCBI Taxonomy" id="1028688"/>
    <lineage>
        <taxon>Eukaryota</taxon>
        <taxon>Metazoa</taxon>
        <taxon>Spiralia</taxon>
        <taxon>Lophotrochozoa</taxon>
        <taxon>Mollusca</taxon>
        <taxon>Gastropoda</taxon>
        <taxon>Heterobranchia</taxon>
        <taxon>Euthyneura</taxon>
        <taxon>Panpulmonata</taxon>
        <taxon>Eupulmonata</taxon>
        <taxon>Stylommatophora</taxon>
        <taxon>Helicina</taxon>
        <taxon>Arionoidea</taxon>
        <taxon>Arionidae</taxon>
        <taxon>Arion</taxon>
    </lineage>
</organism>
<reference evidence="1" key="1">
    <citation type="submission" date="2014-12" db="EMBL/GenBank/DDBJ databases">
        <title>Insight into the proteome of Arion vulgaris.</title>
        <authorList>
            <person name="Aradska J."/>
            <person name="Bulat T."/>
            <person name="Smidak R."/>
            <person name="Sarate P."/>
            <person name="Gangsoo J."/>
            <person name="Sialana F."/>
            <person name="Bilban M."/>
            <person name="Lubec G."/>
        </authorList>
    </citation>
    <scope>NUCLEOTIDE SEQUENCE</scope>
    <source>
        <tissue evidence="1">Skin</tissue>
    </source>
</reference>
<name>A0A0B6YPN1_9EUPU</name>
<evidence type="ECO:0000313" key="1">
    <source>
        <dbReference type="EMBL" id="CEK57415.1"/>
    </source>
</evidence>
<proteinExistence type="predicted"/>
<gene>
    <name evidence="1" type="primary">ORF30117</name>
</gene>